<dbReference type="Pfam" id="PF13519">
    <property type="entry name" value="VWA_2"/>
    <property type="match status" value="1"/>
</dbReference>
<protein>
    <submittedName>
        <fullName evidence="3">Type I secretion C-terminal target domain-containing protein</fullName>
    </submittedName>
</protein>
<dbReference type="OrthoDB" id="4648428at2"/>
<feature type="region of interest" description="Disordered" evidence="1">
    <location>
        <begin position="2852"/>
        <end position="2876"/>
    </location>
</feature>
<feature type="domain" description="VWFA" evidence="2">
    <location>
        <begin position="1998"/>
        <end position="2205"/>
    </location>
</feature>
<accession>A0A844APM1</accession>
<dbReference type="Gene3D" id="2.60.40.2030">
    <property type="match status" value="13"/>
</dbReference>
<evidence type="ECO:0000313" key="4">
    <source>
        <dbReference type="Proteomes" id="UP000487350"/>
    </source>
</evidence>
<dbReference type="InterPro" id="IPR001343">
    <property type="entry name" value="Hemolysn_Ca-bd"/>
</dbReference>
<feature type="non-terminal residue" evidence="3">
    <location>
        <position position="1"/>
    </location>
</feature>
<evidence type="ECO:0000313" key="3">
    <source>
        <dbReference type="EMBL" id="MRD46035.1"/>
    </source>
</evidence>
<dbReference type="GO" id="GO:0005509">
    <property type="term" value="F:calcium ion binding"/>
    <property type="evidence" value="ECO:0007669"/>
    <property type="project" value="InterPro"/>
</dbReference>
<sequence>LTVGGASGVGTIIDDDAAPTIASVSSVSATEATSIVHTVNLSNASSSATTFTLTLGDVTATGGGTDYTSTLTSTAFTNGVTISGGVITVPAGVTTFSVSVPTAADTIDEPNETYNLTVGGASGVGTILDDDAAPTISSVTSASATEATSIVHTVNLSNASSSATTFTLTLGDVTATGGGTDYTSALTSTAFTNGVTIAVGVITVPAGVTTFSVSVATTTDTIDEPNETYNLTVGGASGVGTILDDDAAPTVSSVTSASATEATSIVHTVNLSNPSSSVTTFALTLGGGTATGGGTDYTSTLTSTAFTNGVTIAAGVITVPAGVTTFSVSVPTAADTIDEPNETYNLTVGGASGVGTIIDDDNAPTIASVTSASATEATSIVHTVNLSNASSSATTFTLTLADVTATGGGTDYTSALTSTAFTNGVTIAAGVITVPAGVTTFSVSVATTTDTIDEPNETYNLTIGGASGVGTIIDDDAAPTISSVSSVSATEATSIVHTVNLSNPSSSATTFTLTLGDVTATGGGTDYTSTLTSTAFTNGVTISGGVITVPAGVTTFSVSVPTAADTIDEPNETYNLTIGGASGVGTIIDDDAAPTISSVTSASATEATSIVHTVSLSNASSSATTFTLTLADVTATGGGTDYTSALTSTAFTNGVTIAAGVITVPAGVTTFSVSVPTTTDTIDEPNETYNLTVGGASGVGTIIDDDAAPTISSVSSVSATEATSIVHTVNLSNPSSSVTTFALTLGGGTATGGGTDYTSTLTSTAFTNGVTISGGVITVPAGVTTFSVSVPTAADTIDEPNETYNLTIGGASGVGTIIDDDAAPTISSVTSASATEATSIVHTVNLSNASSSATTFTLTLADVTATGGGTDYTSALTSTAFTNGVTIAGGVITVPAGVTTFSVSVATTTDTIDEANETYNLTVGGASGVGTILDDDAAPTVSSVSSVSATEATSIVHTVNLSNPSSSVTTFTFTFGGGTATGGGTDYTSTLTSTAFTNGVTISGGVITVPAGVTTFSVSVPTTSDTIDEPNETYNLTIGGASGVGTIIDDDAAPTISSVTSASATEATSIVHTVNLSNASSSVTTFTLTLADVTATGGGTDYTSALTSTAFTNGVTIAGGVITVPAGVTTFSVSVATTTDTIDEPNETYNLTVGGASGVGTILDDDAAPTISSVGSVSATEATSIVHTVNLSNPSSSVTTFTFTFGGGTATGGGTDYTSTLTSTAFTNGVTISGGVITVPAGVTTFSVSVPTTSDTIDEPNETYNLTIGGASGVGTIIDDDPTPTISSVSSVSATEATSIVHTVNLSNPASSVTTFALALGDVTATGGGTDYTSALTSTAFTNGVTISGGVITVPAGVTTFSVSVPTTSDTIDEPNETYNLTVGGASGVGTIIDDDNAPTVSTVSNDTQIEGTSLVQTVTLTNSSSSVTTFTYALGGGTATSGSDYSTAVTFSNGVTLSGGVVTVPANVSSFTVTVPTVNDTTPESTETVTLTVGGISGTGTIIDNEPDIDLDLNNSSAATGRDFNNSYTENGAAVTIGDVDTRITDADSVNIVSATITLTNRQALDVLTAGSLPGGIVASAYDSVTGILTLSGTTTLANYETAIRTITFSNTGDNPGSVTRVVTVTVNDGTADSAVATANITVTPVNDPPVTSNVVANGNEDQPAPIAIPLVGTDVDGTVASFTVSSLPTNGTLFYIDAGFETPVVIGSPIPSTGNLTLYFRPLPDSFGTTGFNFITTDNNGANSASATATINVASVDDGLPAAVADSFNVVLGTPITFSKASLLANDTLPDHAAFFSFTTATPNGALVDNGDGTMTFTPSVTGTPTFTYTVKDDQGSTSTATVTFNVGTASDDLATVYESALPAGSGGGNLTASGFLLANDGGAGTQVSRITLNGGGTWITDGGAGDTDPTAGVIRAATTYGTVSVTAATGAYTYTLNTRADNSLPANNAAITDTIGYGYSTNSIAANLRVSIRDDVPAAADATVVIPASPSQAYTIYIVLDVSGSMSGTSGAVRNTDANGVVTITDRITIAKQALIALVTQYFAQSSDVIVKFETFQATASFVGTYTNLSAATTGINSATAGGGTNYEAALNAAQDNFGVVDSTRNNFIYFLSDGTPSVGNTVDPATAVYAGTGRSFATFANGAYVGGSFINSYAVGIGTGISSLTQLNAINNTDQLKDGNPDPAIIVPDLTQLDDQLLSTVPVTFGGNVVAGGSGTFATFGADTGYVKTMTLTLDTNNNGVIDAGDVPVTFTFTPGGTPATDSITASSAVPGLPLNGTHTLTLNLSRQFVYGTLVFDFSTGDYSYFSGNSANAGSSFSLTSVVTDLDGDTASSTQTITVVDGKPFARDDSDTLFAGTTFLEGNVVSGSGTDSGLANGTAFSPFASAGAGVDTIVDNAKVTAINFHGSSVSLIAATGSTALFGGTYTVAYNAGTGFGSFVWTKADGSALTFDTTGYYKYTPPTANIPVTPAGAGTATAVSTALTAAPGFGTGVDVMGVTAAGAPTTVNYNATSGVGVQGGGNNANVNNDENLLITFPKYSSVQSINVNAANSNLGGANTLTYSFYNYNTLLGTFTSNAEGVVAMPGAISALTNVTRVDINADGTSSARIQGINYTLTSTAQTYLDLQAAPGGATGVTLSGMSRTSSVPDTTATFAANVGAAVTGGGSNATIDNLESLVITFAQTTFALGVQNVVVNVSPTSNLGPPGGGTDPSLTYKMYGVDGAFLGQFSSDKEGAVAIPTTYNGIGKIVIEAAGDATASIQGIAYDTVANPAATSIAPETVGYTLTDAQNSQSSATLTLNIVSQNYYGTAAGDTITGGTANDHIVGVAGADSLSGGAGYDILDGGDGNDTLDGGNDDDTLAGGNGNDSMRGGAGNDVMRGDAGNDTLDGGTGNNWLDGGAGNDSLLGNTGADTLTGGAGNDIMDGAAGVDTFRFLLADKGSTGAPNVDTINNFATGPTGDVLDLRDLLAGESTSFGLTGNLTYFLHFEKVGADTKIHISSGGGFSAGYQFSKEDETIIVTGVDMVTGFASDQAIIQNLLANNKLVTD</sequence>
<dbReference type="CDD" id="cd00198">
    <property type="entry name" value="vWFA"/>
    <property type="match status" value="1"/>
</dbReference>
<dbReference type="InterPro" id="IPR002035">
    <property type="entry name" value="VWF_A"/>
</dbReference>
<keyword evidence="4" id="KW-1185">Reference proteome</keyword>
<name>A0A844APM1_9BURK</name>
<dbReference type="Gene3D" id="3.40.50.410">
    <property type="entry name" value="von Willebrand factor, type A domain"/>
    <property type="match status" value="1"/>
</dbReference>
<dbReference type="Gene3D" id="2.150.10.10">
    <property type="entry name" value="Serralysin-like metalloprotease, C-terminal"/>
    <property type="match status" value="2"/>
</dbReference>
<evidence type="ECO:0000259" key="2">
    <source>
        <dbReference type="PROSITE" id="PS50234"/>
    </source>
</evidence>
<reference evidence="3 4" key="1">
    <citation type="submission" date="2019-11" db="EMBL/GenBank/DDBJ databases">
        <title>Caenimonas koreensis gen. nov., sp. nov., isolated from activated sludge.</title>
        <authorList>
            <person name="Seung H.R."/>
        </authorList>
    </citation>
    <scope>NUCLEOTIDE SEQUENCE [LARGE SCALE GENOMIC DNA]</scope>
    <source>
        <strain evidence="3 4">EMB320</strain>
    </source>
</reference>
<dbReference type="InterPro" id="IPR019960">
    <property type="entry name" value="T1SS_VCA0849"/>
</dbReference>
<dbReference type="SUPFAM" id="SSF141072">
    <property type="entry name" value="CalX-like"/>
    <property type="match status" value="13"/>
</dbReference>
<comment type="caution">
    <text evidence="3">The sequence shown here is derived from an EMBL/GenBank/DDBJ whole genome shotgun (WGS) entry which is preliminary data.</text>
</comment>
<dbReference type="InterPro" id="IPR038081">
    <property type="entry name" value="CalX-like_sf"/>
</dbReference>
<dbReference type="PRINTS" id="PR00313">
    <property type="entry name" value="CABNDNGRPT"/>
</dbReference>
<dbReference type="EMBL" id="WJBU01000002">
    <property type="protein sequence ID" value="MRD46035.1"/>
    <property type="molecule type" value="Genomic_DNA"/>
</dbReference>
<dbReference type="Pfam" id="PF17963">
    <property type="entry name" value="Big_9"/>
    <property type="match status" value="1"/>
</dbReference>
<dbReference type="PROSITE" id="PS50234">
    <property type="entry name" value="VWFA"/>
    <property type="match status" value="1"/>
</dbReference>
<dbReference type="InterPro" id="IPR036465">
    <property type="entry name" value="vWFA_dom_sf"/>
</dbReference>
<dbReference type="SUPFAM" id="SSF53300">
    <property type="entry name" value="vWA-like"/>
    <property type="match status" value="1"/>
</dbReference>
<evidence type="ECO:0000256" key="1">
    <source>
        <dbReference type="SAM" id="MobiDB-lite"/>
    </source>
</evidence>
<dbReference type="InterPro" id="IPR011049">
    <property type="entry name" value="Serralysin-like_metalloprot_C"/>
</dbReference>
<dbReference type="InterPro" id="IPR018247">
    <property type="entry name" value="EF_Hand_1_Ca_BS"/>
</dbReference>
<dbReference type="PROSITE" id="PS00018">
    <property type="entry name" value="EF_HAND_1"/>
    <property type="match status" value="1"/>
</dbReference>
<dbReference type="SMART" id="SM00327">
    <property type="entry name" value="VWA"/>
    <property type="match status" value="1"/>
</dbReference>
<dbReference type="SUPFAM" id="SSF51120">
    <property type="entry name" value="beta-Roll"/>
    <property type="match status" value="2"/>
</dbReference>
<dbReference type="NCBIfam" id="TIGR03661">
    <property type="entry name" value="T1SS_VCA0849"/>
    <property type="match status" value="1"/>
</dbReference>
<proteinExistence type="predicted"/>
<gene>
    <name evidence="3" type="ORF">GHT07_01995</name>
</gene>
<dbReference type="Proteomes" id="UP000487350">
    <property type="component" value="Unassembled WGS sequence"/>
</dbReference>
<organism evidence="3 4">
    <name type="scientific">Caenimonas koreensis DSM 17982</name>
    <dbReference type="NCBI Taxonomy" id="1121255"/>
    <lineage>
        <taxon>Bacteria</taxon>
        <taxon>Pseudomonadati</taxon>
        <taxon>Pseudomonadota</taxon>
        <taxon>Betaproteobacteria</taxon>
        <taxon>Burkholderiales</taxon>
        <taxon>Comamonadaceae</taxon>
        <taxon>Caenimonas</taxon>
    </lineage>
</organism>
<dbReference type="Pfam" id="PF00353">
    <property type="entry name" value="HemolysinCabind"/>
    <property type="match status" value="3"/>
</dbReference>